<proteinExistence type="predicted"/>
<gene>
    <name evidence="2" type="ORF">PVMG_02270</name>
</gene>
<keyword evidence="1" id="KW-0472">Membrane</keyword>
<evidence type="ECO:0000256" key="1">
    <source>
        <dbReference type="SAM" id="Phobius"/>
    </source>
</evidence>
<keyword evidence="1" id="KW-1133">Transmembrane helix</keyword>
<name>A0A0J9TFR9_PLAVI</name>
<dbReference type="Proteomes" id="UP000053776">
    <property type="component" value="Unassembled WGS sequence"/>
</dbReference>
<keyword evidence="1" id="KW-0812">Transmembrane</keyword>
<organism evidence="2 3">
    <name type="scientific">Plasmodium vivax Mauritania I</name>
    <dbReference type="NCBI Taxonomy" id="1035515"/>
    <lineage>
        <taxon>Eukaryota</taxon>
        <taxon>Sar</taxon>
        <taxon>Alveolata</taxon>
        <taxon>Apicomplexa</taxon>
        <taxon>Aconoidasida</taxon>
        <taxon>Haemosporida</taxon>
        <taxon>Plasmodiidae</taxon>
        <taxon>Plasmodium</taxon>
        <taxon>Plasmodium (Plasmodium)</taxon>
    </lineage>
</organism>
<evidence type="ECO:0000313" key="2">
    <source>
        <dbReference type="EMBL" id="KMZ94044.1"/>
    </source>
</evidence>
<evidence type="ECO:0008006" key="4">
    <source>
        <dbReference type="Google" id="ProtNLM"/>
    </source>
</evidence>
<dbReference type="AlphaFoldDB" id="A0A0J9TFR9"/>
<sequence>MHNLLHYDKFILNNSIYRNNKFLNQLPLYQFFDKLISIPTTPNKKHDECESLNGYDELQKICNRLGNILDKITGISTLVDADNNKNNITCKYLDYFIQEEIEKEQCDSKNLPSLYEALNKYKDSYLNYKCDFVQNTNNDTTIYHTIKQVNFYAEYLYWLNQNYNNITNANKTDYYEFLNVCVLYYNRLLKHDTCIEINKYQTQLNEFKKEYDQALEAIKITHKDINPIPMHDENRAKESCSTDSKKVQELESDVFTYFSTIPSGIRAQPISPRPALSNSGDTIQADAPEDSQGSTFTPLGTYLRRNKLIDRNRMDEKQDDNYKLLSDASRIPHNIAYQPYISIQNSIFYKIYQEFDKTCARQYYDGDDSCYFESFDGSSLSDNVISILKILYSNLYRVYVSSVTDNNDYFPDYLDEVENIGCICLKYWLYDQIVSRGLSESENKILFNGYQNYINGKTQYIPENYCNFSELSLNHINTLKNIYALYTIFYNNTKISEACNNDKCKYKDYFGKGLDDFINSIKRCTSNSPNDNYCNEFNEFIKMCKKNSEYAGILIYDEPVQSTSGKTGKYLLSVEKYRNEPLHIYLKNEKLLNFVKTSDFLSNKKNTIAATSIVGSAIGLPSIFYYLYKVNQNPI</sequence>
<protein>
    <recommendedName>
        <fullName evidence="4">VIR protein</fullName>
    </recommendedName>
</protein>
<reference evidence="2 3" key="1">
    <citation type="submission" date="2011-08" db="EMBL/GenBank/DDBJ databases">
        <title>The Genome Sequence of Plasmodium vivax Mauritania I.</title>
        <authorList>
            <consortium name="The Broad Institute Genome Sequencing Platform"/>
            <consortium name="The Broad Institute Genome Sequencing Center for Infectious Disease"/>
            <person name="Neafsey D."/>
            <person name="Carlton J."/>
            <person name="Barnwell J."/>
            <person name="Collins W."/>
            <person name="Escalante A."/>
            <person name="Mullikin J."/>
            <person name="Saul A."/>
            <person name="Guigo R."/>
            <person name="Camara F."/>
            <person name="Young S.K."/>
            <person name="Zeng Q."/>
            <person name="Gargeya S."/>
            <person name="Fitzgerald M."/>
            <person name="Haas B."/>
            <person name="Abouelleil A."/>
            <person name="Alvarado L."/>
            <person name="Arachchi H.M."/>
            <person name="Berlin A."/>
            <person name="Brown A."/>
            <person name="Chapman S.B."/>
            <person name="Chen Z."/>
            <person name="Dunbar C."/>
            <person name="Freedman E."/>
            <person name="Gearin G."/>
            <person name="Gellesch M."/>
            <person name="Goldberg J."/>
            <person name="Griggs A."/>
            <person name="Gujja S."/>
            <person name="Heiman D."/>
            <person name="Howarth C."/>
            <person name="Larson L."/>
            <person name="Lui A."/>
            <person name="MacDonald P.J.P."/>
            <person name="Montmayeur A."/>
            <person name="Murphy C."/>
            <person name="Neiman D."/>
            <person name="Pearson M."/>
            <person name="Priest M."/>
            <person name="Roberts A."/>
            <person name="Saif S."/>
            <person name="Shea T."/>
            <person name="Shenoy N."/>
            <person name="Sisk P."/>
            <person name="Stolte C."/>
            <person name="Sykes S."/>
            <person name="Wortman J."/>
            <person name="Nusbaum C."/>
            <person name="Birren B."/>
        </authorList>
    </citation>
    <scope>NUCLEOTIDE SEQUENCE [LARGE SCALE GENOMIC DNA]</scope>
    <source>
        <strain evidence="2 3">Mauritania I</strain>
    </source>
</reference>
<evidence type="ECO:0000313" key="3">
    <source>
        <dbReference type="Proteomes" id="UP000053776"/>
    </source>
</evidence>
<accession>A0A0J9TFR9</accession>
<feature type="transmembrane region" description="Helical" evidence="1">
    <location>
        <begin position="608"/>
        <end position="628"/>
    </location>
</feature>
<dbReference type="EMBL" id="KQ235026">
    <property type="protein sequence ID" value="KMZ94044.1"/>
    <property type="molecule type" value="Genomic_DNA"/>
</dbReference>
<dbReference type="OrthoDB" id="10293745at2759"/>